<dbReference type="EMBL" id="MH990635">
    <property type="protein sequence ID" value="QAB47441.1"/>
    <property type="molecule type" value="Viral_cRNA"/>
</dbReference>
<feature type="compositionally biased region" description="Basic and acidic residues" evidence="1">
    <location>
        <begin position="2436"/>
        <end position="2452"/>
    </location>
</feature>
<feature type="region of interest" description="Disordered" evidence="1">
    <location>
        <begin position="2430"/>
        <end position="2452"/>
    </location>
</feature>
<feature type="domain" description="RdRp catalytic" evidence="2">
    <location>
        <begin position="1037"/>
        <end position="1224"/>
    </location>
</feature>
<keyword evidence="3" id="KW-0548">Nucleotidyltransferase</keyword>
<organism evidence="3">
    <name type="scientific">Combu negative-strand RNA mycovirus</name>
    <dbReference type="NCBI Taxonomy" id="2507517"/>
    <lineage>
        <taxon>Viruses</taxon>
        <taxon>Riboviria</taxon>
    </lineage>
</organism>
<evidence type="ECO:0000313" key="3">
    <source>
        <dbReference type="EMBL" id="QAB47441.1"/>
    </source>
</evidence>
<reference evidence="3" key="1">
    <citation type="submission" date="2018-09" db="EMBL/GenBank/DDBJ databases">
        <title>Genetic characterization and taxonomic reorganization of three new mycoviruses of fungi isolated from soil in the brazilian Amazon.</title>
        <authorList>
            <person name="Barata R."/>
            <person name="Cardoso J.F."/>
            <person name="de Oliveira R.S."/>
            <person name="Franco Filho L.C."/>
            <person name="de Vasconcelos J.M."/>
            <person name="Lemos P.S."/>
            <person name="Vianez Junior J.L.S.G."/>
            <person name="Nunes M.R.T."/>
        </authorList>
    </citation>
    <scope>NUCLEOTIDE SEQUENCE</scope>
    <source>
        <strain evidence="3">C3B</strain>
    </source>
</reference>
<sequence length="2645" mass="310977">MHDNILENIKNVDRNMIKDYFHLRHDMFGMIIYNGIYGDINMVTDVNLRDLGVDSNKTPDLYYIKNNEEKYIVDFVVTTRLELADHYKGYGFKDIKYTEEANELGAKVIILPLTLKEDNFNILWRNLEILDCDNAEIRRHVIEFREICCNNLKLINETYSKFFQTEFEFQNKSLYDLNYQVKKGKKLMIIDPYNYNLIHSKKKELLYIIHSRRKEFELCLKQDNKIIPIKGKYNSEKVISDLEINFDNIFKYICKYQNGIKCDLTSKEGIFVYVDSKDCDYVDLGIPDNYEEMLINKMSEVVKEKKFMNNELNKNMIKESIKIYEENMSNMNKISYKSKKSFTVPFPDVDKLIPLDYKEINNTLEFFRNGTSDAIVNVIIDEYLIKGGVKKYMLKEKNNEKFRSLKENMNQSVSKYYEKMFEAQKILGNNKPKALKFKEFKEIPGMENIATELNNDMNKQKKLYEEYKIKNSIQVKSDVVSLGIGNKNSLNPKRTILNNSYSHFKDKAKIEGWGNSYVDLNKYNKTFRNVFSNLFNPSPINGIDVDLKQYDDLPGLKKMKKDYINSFVFKDVLLGSKLSSLLRIIQNWANTLMYYSSNNETNKHFYVDNLGFKNLLLIIRAGKSCMRTGNTWDYKIIYPLSDEIKYLDWGDIENSDSSVFFKDNVEYVVTPWTKIKIDLCKYYQTLGISSMLHSVIISQRNHHYKSKNDDTILNDLSINFLLAFSGKRNIETVLHNMRYLLFNLLSDYTDYKKLLPDFVYYNYSIFHSYIFKCITCNLPTLYDSVLNLKTFHKEGLDGRIKNSNIVNLFDNYHIITNKNELADFFYISYNMRKGYYTQALEQKKNLISVLDDINTFKLNNKSQKEYSVNILENDSELFNSDFSYDPLFCKYLGKITGDYIRNIADRSQLDTQLNQVLNKQFDDMSNNKGLRGWIKENFFNRKGYEIVYEYIENVWLKEFPDDELTLGNFIKRYPLLIPKLHQVEKEQRGGSREIYVLDIYTKAYQQIIENYIKKICKYLPNEVISIPSNKRINYIHSRFHERDHNKFKYILNCSLDCRRWGPHSNTEKYINFFKGLQGTLPDDFIKFCLMFFELYEQKRVYTRKYVVDTMVNNEQYKNLIKYLADDDSSYDSVSFKMEYSFMMGIFNYLSSIMHAANQLVCSNIISKYHNKRNNECVQVVCIAHSDDSQARIFADKKTSLIDSFTIYEYLLKCSNHILSPKKCNVNILNQNDKTGSNYLEFLSILYMGNEVVPMLSKFINSLEFYPTDKGYSSDMGQCISKSVEVLTYGGTLAESYLMMKFMSSYIREIYGVNKSSSFDELPYWFLGPIDAHPASILLTGGDSDILRILLTSPERIKFIMKLVNYLGMELESDSGGLGLNWNYSVRINERLKSIRENVEQNWVYSNVKSKIAKYNVNWYKNQLFKSSFYMSLSGANDISKLKRVLTMRSNPSILTKRGLMSINDLKDAISQLNILENEKLENNNLNILNDTDSNHFNEHNILDLMLLIHSFQIDQLKLISDGYNSSNMPIAINYTYKPTLLHLREDGVKTNLKINAGQMITYLRYPEMIEYLGLNANYSRHTIFLEQLIKSNGYDVDNLSDNQYLYILNKLLSKSDKFLYCYSSTPSKQRDIKDSDDFVDWVSNNSIFGYKVSFKKITYKPLKNYMKHEQSTEEFIKFSISYMYLNSLKEGLAEKIKYYYNGKSMTHIDIIKSFGKSLFFDHTIVGKTVEDIPTMIIWKEPQRKYKGKYSGKGQVILISEEIDVIINLNDDDVDFYIDFDNQDLTATFSQETTNFIKSSIYDMLYRHDFTGLPSMYLEGTLVIGEKKNGLSGIGYPNDMNIVYGKVNYDFIDLSNYKTDTIIIDKDRKFKLKNNDKIINFPYEGIYNRGTVLSDRIDINTIPETDLFVLDNLRRVEGTVLRVNTWDVIDNFHRSDFYNCIFNNSFFNKRYNDNPVVEALLENSQYNTFVRDSVLNKEELDDIMRNYGIIPALLPKEIFKLYKSETINYKERLTLSTLLNLCSESDDIRKSLDDIKSSFTEQEIILGLKTFSEKEDWWFEELPPVLSGDKLNYYRQLADEMFCIIYKMLTYIEKNGNALDRYDSTTLLNFLDMLSMRSIGSINTYTQNEILNCNRLKKMFMKNNLNDENIIESYYEDDYKWSPRVKFNTYKFNFIENFFRLVQVLSYPVFFDKNKAILDNKVPYPLYFKISGLKRKRLDLIPKGINKFQVRDTSKNINYTIFGQNMPRLAIPFENIKGFFSYDRDHVNYEDILDSVRYNDDIEDEWIDACSTPITKHKFSKSNIIYMGVFIDELNKTNKINCLTEHSNNILYLTCEELKSNPNIPLIKWKGNLSKLNEKLNLFNCLNIYTTSNSTMINLMRGFGFKQSDNEIITNPYDYYLKGLKASEFQGFNAFLKEAEMKEQLNEVINLRKNKDKNKDDSDPNPKMKDPYYQEQRKKINKILIELGYKESEIKPARTFAEIIEEMELFKMNNIEDNIDKKSIRLKASNRQAIINNDKQALVKNDKIISELESLCPGLPDYLFGDRLTLTPQSKKSLLMMIKLFKSSQKVMTESVKPYLAFIKTFEIIIENSIEDKSTGENKYWNLYNCLDYAIGKFTLIENNDDIMIEPERSEISYHMQRSYTN</sequence>
<name>A0A451G5T5_9VIRU</name>
<proteinExistence type="predicted"/>
<evidence type="ECO:0000259" key="2">
    <source>
        <dbReference type="PROSITE" id="PS50525"/>
    </source>
</evidence>
<dbReference type="InterPro" id="IPR007099">
    <property type="entry name" value="RNA-dir_pol_NSvirus"/>
</dbReference>
<evidence type="ECO:0000256" key="1">
    <source>
        <dbReference type="SAM" id="MobiDB-lite"/>
    </source>
</evidence>
<protein>
    <submittedName>
        <fullName evidence="3">RNA-dependent RNA polymerase</fullName>
    </submittedName>
</protein>
<accession>A0A451G5T5</accession>
<dbReference type="GO" id="GO:0003968">
    <property type="term" value="F:RNA-directed RNA polymerase activity"/>
    <property type="evidence" value="ECO:0007669"/>
    <property type="project" value="UniProtKB-KW"/>
</dbReference>
<keyword evidence="3" id="KW-0696">RNA-directed RNA polymerase</keyword>
<dbReference type="GO" id="GO:0039694">
    <property type="term" value="P:viral RNA genome replication"/>
    <property type="evidence" value="ECO:0007669"/>
    <property type="project" value="InterPro"/>
</dbReference>
<dbReference type="PROSITE" id="PS50525">
    <property type="entry name" value="RDRP_SSRNA_NEG_SEG"/>
    <property type="match status" value="1"/>
</dbReference>
<keyword evidence="3" id="KW-0808">Transferase</keyword>